<dbReference type="PANTHER" id="PTHR36852:SF1">
    <property type="entry name" value="PROTEIN GVPL 2"/>
    <property type="match status" value="1"/>
</dbReference>
<evidence type="ECO:0000256" key="1">
    <source>
        <dbReference type="ARBA" id="ARBA00022987"/>
    </source>
</evidence>
<dbReference type="PANTHER" id="PTHR36852">
    <property type="entry name" value="PROTEIN GVPL 2"/>
    <property type="match status" value="1"/>
</dbReference>
<evidence type="ECO:0000313" key="4">
    <source>
        <dbReference type="EMBL" id="MDV2477917.1"/>
    </source>
</evidence>
<dbReference type="EMBL" id="WBMO01000005">
    <property type="protein sequence ID" value="MDV2477917.1"/>
    <property type="molecule type" value="Genomic_DNA"/>
</dbReference>
<keyword evidence="5" id="KW-1185">Reference proteome</keyword>
<dbReference type="Pfam" id="PF06386">
    <property type="entry name" value="GvpL_GvpF"/>
    <property type="match status" value="1"/>
</dbReference>
<comment type="caution">
    <text evidence="4">The sequence shown here is derived from an EMBL/GenBank/DDBJ whole genome shotgun (WGS) entry which is preliminary data.</text>
</comment>
<reference evidence="4 5" key="1">
    <citation type="submission" date="2019-10" db="EMBL/GenBank/DDBJ databases">
        <title>Draft Genome Assembly of Rhodococcus zopfii DSM44189.</title>
        <authorList>
            <person name="Sutton J.M."/>
            <person name="Akob D.M."/>
            <person name="Bushman T.J."/>
        </authorList>
    </citation>
    <scope>NUCLEOTIDE SEQUENCE [LARGE SCALE GENOMIC DNA]</scope>
    <source>
        <strain evidence="4 5">DSM 44189</strain>
    </source>
</reference>
<comment type="subcellular location">
    <subcellularLocation>
        <location evidence="2">Gas vesicle</location>
    </subcellularLocation>
</comment>
<sequence length="264" mass="28123">MTDDHGVWVYAVTGADLAEDSVHDVTGVAREPVRTVTAAGLTAVVGTVPLGEFGEEALRTNLENLDWLEAVARTHDAVVSAVVRRAAAIPLRLATVYRDDDRVRDVLEARRADFEVALTLVAGRTEWGVKAYADLDALATGAVEAATASSAGGTGAGAAYLKRRRAQLSARDDAEHAAAERADALHALLLQHSAAGRRQAATDPTLSGRRDRMVLNGTYLVDNDHRDEFTDAVAAARTQFDGLQLELTGPWPPYSFAGVDRGNP</sequence>
<keyword evidence="1" id="KW-0304">Gas vesicle</keyword>
<dbReference type="Proteomes" id="UP001275440">
    <property type="component" value="Unassembled WGS sequence"/>
</dbReference>
<evidence type="ECO:0000256" key="2">
    <source>
        <dbReference type="ARBA" id="ARBA00035108"/>
    </source>
</evidence>
<evidence type="ECO:0000256" key="3">
    <source>
        <dbReference type="ARBA" id="ARBA00035643"/>
    </source>
</evidence>
<accession>A0ABU3WV85</accession>
<comment type="similarity">
    <text evidence="3">Belongs to the gas vesicle GvpF/GvpL family.</text>
</comment>
<gene>
    <name evidence="4" type="ORF">F8M49_25575</name>
</gene>
<protein>
    <submittedName>
        <fullName evidence="4">GvpL/GvpF family gas vesicle protein</fullName>
    </submittedName>
</protein>
<evidence type="ECO:0000313" key="5">
    <source>
        <dbReference type="Proteomes" id="UP001275440"/>
    </source>
</evidence>
<dbReference type="InterPro" id="IPR009430">
    <property type="entry name" value="GvpL/GvpF"/>
</dbReference>
<name>A0ABU3WV85_9NOCA</name>
<proteinExistence type="inferred from homology"/>
<organism evidence="4 5">
    <name type="scientific">Rhodococcus zopfii</name>
    <dbReference type="NCBI Taxonomy" id="43772"/>
    <lineage>
        <taxon>Bacteria</taxon>
        <taxon>Bacillati</taxon>
        <taxon>Actinomycetota</taxon>
        <taxon>Actinomycetes</taxon>
        <taxon>Mycobacteriales</taxon>
        <taxon>Nocardiaceae</taxon>
        <taxon>Rhodococcus</taxon>
    </lineage>
</organism>